<gene>
    <name evidence="8" type="ORF">SAMN02745245_00353</name>
</gene>
<reference evidence="8 9" key="1">
    <citation type="submission" date="2016-11" db="EMBL/GenBank/DDBJ databases">
        <authorList>
            <person name="Jaros S."/>
            <person name="Januszkiewicz K."/>
            <person name="Wedrychowicz H."/>
        </authorList>
    </citation>
    <scope>NUCLEOTIDE SEQUENCE [LARGE SCALE GENOMIC DNA]</scope>
    <source>
        <strain evidence="8 9">DSM 21120</strain>
    </source>
</reference>
<accession>A0A1M5PJB4</accession>
<keyword evidence="9" id="KW-1185">Reference proteome</keyword>
<feature type="domain" description="ABC3 transporter permease C-terminal" evidence="7">
    <location>
        <begin position="80"/>
        <end position="196"/>
    </location>
</feature>
<dbReference type="AlphaFoldDB" id="A0A1M5PJB4"/>
<keyword evidence="4 6" id="KW-1133">Transmembrane helix</keyword>
<evidence type="ECO:0000256" key="5">
    <source>
        <dbReference type="ARBA" id="ARBA00023136"/>
    </source>
</evidence>
<keyword evidence="2" id="KW-1003">Cell membrane</keyword>
<evidence type="ECO:0000313" key="9">
    <source>
        <dbReference type="Proteomes" id="UP000184032"/>
    </source>
</evidence>
<evidence type="ECO:0000256" key="2">
    <source>
        <dbReference type="ARBA" id="ARBA00022475"/>
    </source>
</evidence>
<keyword evidence="5 6" id="KW-0472">Membrane</keyword>
<evidence type="ECO:0000259" key="7">
    <source>
        <dbReference type="Pfam" id="PF02687"/>
    </source>
</evidence>
<sequence>MEEHPSAYPMEILKKIYPNYKDLISYVKLDTSMELDKNEYEEIEETVQESFNSQIVMGSKYKTRIEQETQKDQMMISGLLISIVFGIIGLTNVVNTLVTSIMARKMEFATMQSIGMTKKQMIARITQDGIVLCLSSFIVAVPISYFLIDILGNQLLLLTGFNGKIFMIGCTILFFIMMVVTLITSYIVTWSLNKKTLTERIADAG</sequence>
<dbReference type="Proteomes" id="UP000184032">
    <property type="component" value="Unassembled WGS sequence"/>
</dbReference>
<evidence type="ECO:0000256" key="3">
    <source>
        <dbReference type="ARBA" id="ARBA00022692"/>
    </source>
</evidence>
<feature type="transmembrane region" description="Helical" evidence="6">
    <location>
        <begin position="125"/>
        <end position="145"/>
    </location>
</feature>
<evidence type="ECO:0000313" key="8">
    <source>
        <dbReference type="EMBL" id="SHH01864.1"/>
    </source>
</evidence>
<feature type="transmembrane region" description="Helical" evidence="6">
    <location>
        <begin position="79"/>
        <end position="104"/>
    </location>
</feature>
<keyword evidence="3 6" id="KW-0812">Transmembrane</keyword>
<comment type="subcellular location">
    <subcellularLocation>
        <location evidence="1">Cell membrane</location>
        <topology evidence="1">Multi-pass membrane protein</topology>
    </subcellularLocation>
</comment>
<dbReference type="STRING" id="1120995.SAMN02745245_00353"/>
<evidence type="ECO:0000256" key="1">
    <source>
        <dbReference type="ARBA" id="ARBA00004651"/>
    </source>
</evidence>
<organism evidence="8 9">
    <name type="scientific">Anaerosphaera aminiphila DSM 21120</name>
    <dbReference type="NCBI Taxonomy" id="1120995"/>
    <lineage>
        <taxon>Bacteria</taxon>
        <taxon>Bacillati</taxon>
        <taxon>Bacillota</taxon>
        <taxon>Tissierellia</taxon>
        <taxon>Tissierellales</taxon>
        <taxon>Peptoniphilaceae</taxon>
        <taxon>Anaerosphaera</taxon>
    </lineage>
</organism>
<proteinExistence type="predicted"/>
<evidence type="ECO:0000256" key="4">
    <source>
        <dbReference type="ARBA" id="ARBA00022989"/>
    </source>
</evidence>
<protein>
    <submittedName>
        <fullName evidence="8">FtsX-like permease family protein</fullName>
    </submittedName>
</protein>
<name>A0A1M5PJB4_9FIRM</name>
<evidence type="ECO:0000256" key="6">
    <source>
        <dbReference type="SAM" id="Phobius"/>
    </source>
</evidence>
<dbReference type="InterPro" id="IPR003838">
    <property type="entry name" value="ABC3_permease_C"/>
</dbReference>
<feature type="transmembrane region" description="Helical" evidence="6">
    <location>
        <begin position="165"/>
        <end position="188"/>
    </location>
</feature>
<dbReference type="EMBL" id="FQXI01000001">
    <property type="protein sequence ID" value="SHH01864.1"/>
    <property type="molecule type" value="Genomic_DNA"/>
</dbReference>
<dbReference type="GO" id="GO:0005886">
    <property type="term" value="C:plasma membrane"/>
    <property type="evidence" value="ECO:0007669"/>
    <property type="project" value="UniProtKB-SubCell"/>
</dbReference>
<dbReference type="Pfam" id="PF02687">
    <property type="entry name" value="FtsX"/>
    <property type="match status" value="1"/>
</dbReference>